<keyword evidence="4 10" id="KW-0812">Transmembrane</keyword>
<dbReference type="InterPro" id="IPR027417">
    <property type="entry name" value="P-loop_NTPase"/>
</dbReference>
<feature type="transmembrane region" description="Helical" evidence="10">
    <location>
        <begin position="617"/>
        <end position="636"/>
    </location>
</feature>
<evidence type="ECO:0000256" key="6">
    <source>
        <dbReference type="ARBA" id="ARBA00022840"/>
    </source>
</evidence>
<dbReference type="Pfam" id="PF00005">
    <property type="entry name" value="ABC_tran"/>
    <property type="match status" value="1"/>
</dbReference>
<feature type="transmembrane region" description="Helical" evidence="10">
    <location>
        <begin position="515"/>
        <end position="538"/>
    </location>
</feature>
<dbReference type="Pfam" id="PF01061">
    <property type="entry name" value="ABC2_membrane"/>
    <property type="match status" value="1"/>
</dbReference>
<dbReference type="SUPFAM" id="SSF52540">
    <property type="entry name" value="P-loop containing nucleoside triphosphate hydrolases"/>
    <property type="match status" value="1"/>
</dbReference>
<dbReference type="EMBL" id="JACAZI010000014">
    <property type="protein sequence ID" value="KAF7344889.1"/>
    <property type="molecule type" value="Genomic_DNA"/>
</dbReference>
<proteinExistence type="inferred from homology"/>
<feature type="transmembrane region" description="Helical" evidence="10">
    <location>
        <begin position="382"/>
        <end position="400"/>
    </location>
</feature>
<dbReference type="PROSITE" id="PS50893">
    <property type="entry name" value="ABC_TRANSPORTER_2"/>
    <property type="match status" value="1"/>
</dbReference>
<evidence type="ECO:0000256" key="8">
    <source>
        <dbReference type="ARBA" id="ARBA00023136"/>
    </source>
</evidence>
<keyword evidence="5" id="KW-0547">Nucleotide-binding</keyword>
<evidence type="ECO:0000256" key="7">
    <source>
        <dbReference type="ARBA" id="ARBA00022989"/>
    </source>
</evidence>
<dbReference type="GO" id="GO:0005524">
    <property type="term" value="F:ATP binding"/>
    <property type="evidence" value="ECO:0007669"/>
    <property type="project" value="UniProtKB-KW"/>
</dbReference>
<keyword evidence="8 10" id="KW-0472">Membrane</keyword>
<gene>
    <name evidence="12" type="ORF">MVEN_01651100</name>
</gene>
<dbReference type="AlphaFoldDB" id="A0A8H7CP24"/>
<dbReference type="SMART" id="SM00382">
    <property type="entry name" value="AAA"/>
    <property type="match status" value="1"/>
</dbReference>
<feature type="region of interest" description="Disordered" evidence="9">
    <location>
        <begin position="1"/>
        <end position="21"/>
    </location>
</feature>
<evidence type="ECO:0000313" key="13">
    <source>
        <dbReference type="Proteomes" id="UP000620124"/>
    </source>
</evidence>
<keyword evidence="7 10" id="KW-1133">Transmembrane helix</keyword>
<dbReference type="InterPro" id="IPR003593">
    <property type="entry name" value="AAA+_ATPase"/>
</dbReference>
<evidence type="ECO:0000256" key="4">
    <source>
        <dbReference type="ARBA" id="ARBA00022692"/>
    </source>
</evidence>
<evidence type="ECO:0000256" key="10">
    <source>
        <dbReference type="SAM" id="Phobius"/>
    </source>
</evidence>
<organism evidence="12 13">
    <name type="scientific">Mycena venus</name>
    <dbReference type="NCBI Taxonomy" id="2733690"/>
    <lineage>
        <taxon>Eukaryota</taxon>
        <taxon>Fungi</taxon>
        <taxon>Dikarya</taxon>
        <taxon>Basidiomycota</taxon>
        <taxon>Agaricomycotina</taxon>
        <taxon>Agaricomycetes</taxon>
        <taxon>Agaricomycetidae</taxon>
        <taxon>Agaricales</taxon>
        <taxon>Marasmiineae</taxon>
        <taxon>Mycenaceae</taxon>
        <taxon>Mycena</taxon>
    </lineage>
</organism>
<keyword evidence="6" id="KW-0067">ATP-binding</keyword>
<accession>A0A8H7CP24</accession>
<dbReference type="Proteomes" id="UP000620124">
    <property type="component" value="Unassembled WGS sequence"/>
</dbReference>
<feature type="transmembrane region" description="Helical" evidence="10">
    <location>
        <begin position="452"/>
        <end position="479"/>
    </location>
</feature>
<evidence type="ECO:0000256" key="9">
    <source>
        <dbReference type="SAM" id="MobiDB-lite"/>
    </source>
</evidence>
<dbReference type="PANTHER" id="PTHR48042:SF11">
    <property type="entry name" value="ABC TRANSPORTER G FAMILY MEMBER 11"/>
    <property type="match status" value="1"/>
</dbReference>
<dbReference type="PANTHER" id="PTHR48042">
    <property type="entry name" value="ABC TRANSPORTER G FAMILY MEMBER 11"/>
    <property type="match status" value="1"/>
</dbReference>
<dbReference type="OrthoDB" id="66620at2759"/>
<evidence type="ECO:0000256" key="2">
    <source>
        <dbReference type="ARBA" id="ARBA00005814"/>
    </source>
</evidence>
<comment type="subcellular location">
    <subcellularLocation>
        <location evidence="1">Membrane</location>
        <topology evidence="1">Multi-pass membrane protein</topology>
    </subcellularLocation>
</comment>
<evidence type="ECO:0000256" key="3">
    <source>
        <dbReference type="ARBA" id="ARBA00022448"/>
    </source>
</evidence>
<feature type="domain" description="ABC transporter" evidence="11">
    <location>
        <begin position="22"/>
        <end position="268"/>
    </location>
</feature>
<dbReference type="InterPro" id="IPR003439">
    <property type="entry name" value="ABC_transporter-like_ATP-bd"/>
</dbReference>
<dbReference type="InterPro" id="IPR052215">
    <property type="entry name" value="Plant_ABCG"/>
</dbReference>
<feature type="transmembrane region" description="Helical" evidence="10">
    <location>
        <begin position="412"/>
        <end position="432"/>
    </location>
</feature>
<evidence type="ECO:0000256" key="1">
    <source>
        <dbReference type="ARBA" id="ARBA00004141"/>
    </source>
</evidence>
<comment type="similarity">
    <text evidence="2">Belongs to the ABC transporter superfamily. ABCG family. Eye pigment precursor importer (TC 3.A.1.204) subfamily.</text>
</comment>
<reference evidence="12" key="1">
    <citation type="submission" date="2020-05" db="EMBL/GenBank/DDBJ databases">
        <title>Mycena genomes resolve the evolution of fungal bioluminescence.</title>
        <authorList>
            <person name="Tsai I.J."/>
        </authorList>
    </citation>
    <scope>NUCLEOTIDE SEQUENCE</scope>
    <source>
        <strain evidence="12">CCC161011</strain>
    </source>
</reference>
<name>A0A8H7CP24_9AGAR</name>
<sequence length="641" mass="70080">MSMSSTAETEKEKPVNPSGSTLSFHHLSYQVDSKGSKAGKLLVDDVSVTVKAGELLAIMGPSGAGKSTLLDLMAFRKTALDGAAVSLNGEKLDAKRMQQMSTFVEQEDALLGVLTVRESVSYALRLHLPLLSRREVASRVDRVLAALGLHSCAHQRIGTPISRGISGGQKRRVTAACAMVTFPYVRVLLLDEVTSGLDSTSAREVISAIRTLAVSEGMIVIATIHQPSLETLSQFTNLLLMAGGQTCFNGRVGELEDFLARWGRPVGRFTTPSDHAMNFLNEDFAETTGLEDARSSSADARAFRQFYLSTNPSLPEFRGADGSQSGLSAWSSSPESQTEIAEPEVEYGKAGPLGTLFWNTMVLSERTAVNYVRNLLAYGVRAGMYAGMGLMLATIWIRLGTEDSTINDRLSVHFYSVAFLAFMSVAGIPGFLEERSVYYRETKNGLYSTLPFVLSNTLITMPFLFVCTLLFTLISYWAIGLHHGAPAFFRFLAFLYLAILAAESQMIVIAALMPIFVAALATGAFVNGFWMSVGGYFIKARSLPRFWFYSFHYMDYQRYAFELLTNSDLRGLSFTCSTLINGSCVCAYPSSTPETCTVSGSDILDYLDIGGISYGKWVAIIIGITIIYRIALYFALKARSK</sequence>
<comment type="caution">
    <text evidence="12">The sequence shown here is derived from an EMBL/GenBank/DDBJ whole genome shotgun (WGS) entry which is preliminary data.</text>
</comment>
<protein>
    <submittedName>
        <fullName evidence="12">ABC transporter domain-containing protein</fullName>
    </submittedName>
</protein>
<keyword evidence="13" id="KW-1185">Reference proteome</keyword>
<dbReference type="GO" id="GO:0140359">
    <property type="term" value="F:ABC-type transporter activity"/>
    <property type="evidence" value="ECO:0007669"/>
    <property type="project" value="InterPro"/>
</dbReference>
<keyword evidence="3" id="KW-0813">Transport</keyword>
<dbReference type="GO" id="GO:0016020">
    <property type="term" value="C:membrane"/>
    <property type="evidence" value="ECO:0007669"/>
    <property type="project" value="UniProtKB-SubCell"/>
</dbReference>
<evidence type="ECO:0000259" key="11">
    <source>
        <dbReference type="PROSITE" id="PS50893"/>
    </source>
</evidence>
<dbReference type="GO" id="GO:0016887">
    <property type="term" value="F:ATP hydrolysis activity"/>
    <property type="evidence" value="ECO:0007669"/>
    <property type="project" value="InterPro"/>
</dbReference>
<evidence type="ECO:0000256" key="5">
    <source>
        <dbReference type="ARBA" id="ARBA00022741"/>
    </source>
</evidence>
<evidence type="ECO:0000313" key="12">
    <source>
        <dbReference type="EMBL" id="KAF7344889.1"/>
    </source>
</evidence>
<dbReference type="InterPro" id="IPR013525">
    <property type="entry name" value="ABC2_TM"/>
</dbReference>
<dbReference type="Gene3D" id="3.40.50.300">
    <property type="entry name" value="P-loop containing nucleotide triphosphate hydrolases"/>
    <property type="match status" value="1"/>
</dbReference>